<reference evidence="1 2" key="1">
    <citation type="submission" date="2014-02" db="EMBL/GenBank/DDBJ databases">
        <title>The small core and large imbalanced accessory genome model reveals a collaborative survival strategy of Sorangium cellulosum strains in nature.</title>
        <authorList>
            <person name="Han K."/>
            <person name="Peng R."/>
            <person name="Blom J."/>
            <person name="Li Y.-Z."/>
        </authorList>
    </citation>
    <scope>NUCLEOTIDE SEQUENCE [LARGE SCALE GENOMIC DNA]</scope>
    <source>
        <strain evidence="1 2">So0157-18</strain>
    </source>
</reference>
<dbReference type="EMBL" id="JELX01004530">
    <property type="protein sequence ID" value="KYF47300.1"/>
    <property type="molecule type" value="Genomic_DNA"/>
</dbReference>
<protein>
    <submittedName>
        <fullName evidence="1">Uncharacterized protein</fullName>
    </submittedName>
</protein>
<dbReference type="AlphaFoldDB" id="A0A150NZ17"/>
<name>A0A150NZ17_SORCE</name>
<organism evidence="1 2">
    <name type="scientific">Sorangium cellulosum</name>
    <name type="common">Polyangium cellulosum</name>
    <dbReference type="NCBI Taxonomy" id="56"/>
    <lineage>
        <taxon>Bacteria</taxon>
        <taxon>Pseudomonadati</taxon>
        <taxon>Myxococcota</taxon>
        <taxon>Polyangia</taxon>
        <taxon>Polyangiales</taxon>
        <taxon>Polyangiaceae</taxon>
        <taxon>Sorangium</taxon>
    </lineage>
</organism>
<gene>
    <name evidence="1" type="ORF">BE04_08000</name>
</gene>
<dbReference type="Proteomes" id="UP000075604">
    <property type="component" value="Unassembled WGS sequence"/>
</dbReference>
<accession>A0A150NZ17</accession>
<comment type="caution">
    <text evidence="1">The sequence shown here is derived from an EMBL/GenBank/DDBJ whole genome shotgun (WGS) entry which is preliminary data.</text>
</comment>
<proteinExistence type="predicted"/>
<evidence type="ECO:0000313" key="2">
    <source>
        <dbReference type="Proteomes" id="UP000075604"/>
    </source>
</evidence>
<sequence>MWREGLPDARSAQAAPDNRCSIEHAAARRGRARVSDSTPVFAVLLRRGKHPKNRVPAFSISTGIDTNEE</sequence>
<evidence type="ECO:0000313" key="1">
    <source>
        <dbReference type="EMBL" id="KYF47300.1"/>
    </source>
</evidence>